<dbReference type="EMBL" id="CP048838">
    <property type="protein sequence ID" value="QJA04108.1"/>
    <property type="molecule type" value="Genomic_DNA"/>
</dbReference>
<dbReference type="RefSeq" id="WP_002607576.1">
    <property type="nucleotide sequence ID" value="NZ_BAAACC010000015.1"/>
</dbReference>
<protein>
    <submittedName>
        <fullName evidence="2">Uncharacterized protein</fullName>
    </submittedName>
</protein>
<evidence type="ECO:0000313" key="3">
    <source>
        <dbReference type="Proteomes" id="UP000503330"/>
    </source>
</evidence>
<accession>A0AAP9SGS5</accession>
<proteinExistence type="predicted"/>
<organism evidence="2 3">
    <name type="scientific">Clostridium innocuum</name>
    <dbReference type="NCBI Taxonomy" id="1522"/>
    <lineage>
        <taxon>Bacteria</taxon>
        <taxon>Bacillati</taxon>
        <taxon>Bacillota</taxon>
        <taxon>Clostridia</taxon>
        <taxon>Eubacteriales</taxon>
        <taxon>Clostridiaceae</taxon>
        <taxon>Clostridium</taxon>
    </lineage>
</organism>
<evidence type="ECO:0000313" key="2">
    <source>
        <dbReference type="EMBL" id="QJA04108.1"/>
    </source>
</evidence>
<reference evidence="2 3" key="1">
    <citation type="submission" date="2020-02" db="EMBL/GenBank/DDBJ databases">
        <authorList>
            <person name="Kociolek L.K."/>
            <person name="Ozer E.A."/>
        </authorList>
    </citation>
    <scope>NUCLEOTIDE SEQUENCE [LARGE SCALE GENOMIC DNA]</scope>
    <source>
        <strain evidence="2 3">ATCC 14501</strain>
    </source>
</reference>
<dbReference type="GeneID" id="61927372"/>
<dbReference type="AlphaFoldDB" id="A0AAP9SGS5"/>
<keyword evidence="1" id="KW-0472">Membrane</keyword>
<keyword evidence="1" id="KW-0812">Transmembrane</keyword>
<dbReference type="Proteomes" id="UP000503330">
    <property type="component" value="Chromosome"/>
</dbReference>
<evidence type="ECO:0000256" key="1">
    <source>
        <dbReference type="SAM" id="Phobius"/>
    </source>
</evidence>
<feature type="transmembrane region" description="Helical" evidence="1">
    <location>
        <begin position="6"/>
        <end position="31"/>
    </location>
</feature>
<sequence length="142" mass="16375">MDNNITIILELLSTGVIASLVTGIFSLFIAFKNNKRLVELEKSKQKFTVNQERYKGLREAYTELLNVLPEEKLLGHIIINLPSQKNFQENGLLEAYEAAEMNMKIMYSHFQKYGYLFSNDEQKEIVELIELIDTITKSIIAI</sequence>
<name>A0AAP9SGS5_CLOIN</name>
<gene>
    <name evidence="2" type="ORF">G4D54_17505</name>
</gene>
<keyword evidence="1" id="KW-1133">Transmembrane helix</keyword>